<protein>
    <recommendedName>
        <fullName evidence="3">Outer membrane protein assembly factor BamB</fullName>
    </recommendedName>
</protein>
<sequence>MWASWLSLTLLGLGIALVGGIHASADAINNGFTDHGVAAPFSTHRGVVATQDGQGRNIVLVWLYDHRGCYALLLIDAETGKSEVFPTPFPWGGDAPYASILSSANRFYSHFGSHFVEFDPAKRAFTFVRKTAPQMAMSMTEDDNGVIWSATYPQCGIAAYNAQTGEFRDFGHVHKENWAQYPRSIAVDDAGWVYFAIGYTNSHILALNPKTGEIKPMIDESERRRGMAHVFRATNGKVYGQPLTGEKGNWYEFHAGVARKIGELPTDVKPKTYIAGSQGLFHRPFLDGKRIRTLDLSERVLVVEDPKTGESKTVKFDYPSEGGHIMSVAVAPDGTVCGGTAFPFYFFRYDPKAGQWERHPCYGQWNTVARQGDRFFIGTYTEGALLEWNPFAEWTGTVKGNEKSNPRFVTSVSPEPDIGRPHELLAHPDGKTLVLAGTPAYGYTGGGLLFWDRQTQTRVLLRHTDILPDHSTMSLVALPDGTLLGGTTTAPGTGGERKAKQAELYLLDTASKKVLWHAPLLEGVQTYTDLCYDERNGMVYGFADRNRFFVFDPKAKRIVYVRESEPCAGYQQGPRVFAVAPDKRVFVLLANAIATVDPHTFALKLLAKSPVPITAGGDLLDDHLYFASGSHLWSFRVPAF</sequence>
<dbReference type="AlphaFoldDB" id="A0A2H5XDS1"/>
<dbReference type="Proteomes" id="UP000236173">
    <property type="component" value="Unassembled WGS sequence"/>
</dbReference>
<name>A0A2H5XDS1_9BACT</name>
<proteinExistence type="predicted"/>
<dbReference type="InterPro" id="IPR015943">
    <property type="entry name" value="WD40/YVTN_repeat-like_dom_sf"/>
</dbReference>
<accession>A0A2H5XDS1</accession>
<gene>
    <name evidence="1" type="ORF">HRbin17_01844</name>
</gene>
<dbReference type="Gene3D" id="2.130.10.10">
    <property type="entry name" value="YVTN repeat-like/Quinoprotein amine dehydrogenase"/>
    <property type="match status" value="2"/>
</dbReference>
<comment type="caution">
    <text evidence="1">The sequence shown here is derived from an EMBL/GenBank/DDBJ whole genome shotgun (WGS) entry which is preliminary data.</text>
</comment>
<evidence type="ECO:0000313" key="1">
    <source>
        <dbReference type="EMBL" id="GBC99322.1"/>
    </source>
</evidence>
<dbReference type="EMBL" id="BEHT01000025">
    <property type="protein sequence ID" value="GBC99322.1"/>
    <property type="molecule type" value="Genomic_DNA"/>
</dbReference>
<evidence type="ECO:0000313" key="2">
    <source>
        <dbReference type="Proteomes" id="UP000236173"/>
    </source>
</evidence>
<organism evidence="1 2">
    <name type="scientific">Candidatus Fervidibacter japonicus</name>
    <dbReference type="NCBI Taxonomy" id="2035412"/>
    <lineage>
        <taxon>Bacteria</taxon>
        <taxon>Candidatus Fervidibacterota</taxon>
        <taxon>Candidatus Fervidibacter</taxon>
    </lineage>
</organism>
<dbReference type="SUPFAM" id="SSF50998">
    <property type="entry name" value="Quinoprotein alcohol dehydrogenase-like"/>
    <property type="match status" value="1"/>
</dbReference>
<evidence type="ECO:0008006" key="3">
    <source>
        <dbReference type="Google" id="ProtNLM"/>
    </source>
</evidence>
<reference evidence="2" key="1">
    <citation type="submission" date="2017-09" db="EMBL/GenBank/DDBJ databases">
        <title>Metaegenomics of thermophilic ammonia-oxidizing enrichment culture.</title>
        <authorList>
            <person name="Kato S."/>
            <person name="Suzuki K."/>
        </authorList>
    </citation>
    <scope>NUCLEOTIDE SEQUENCE [LARGE SCALE GENOMIC DNA]</scope>
</reference>
<dbReference type="InterPro" id="IPR011047">
    <property type="entry name" value="Quinoprotein_ADH-like_sf"/>
</dbReference>